<reference evidence="2" key="1">
    <citation type="journal article" date="2021" name="Nat. Commun.">
        <title>Genetic determinants of endophytism in the Arabidopsis root mycobiome.</title>
        <authorList>
            <person name="Mesny F."/>
            <person name="Miyauchi S."/>
            <person name="Thiergart T."/>
            <person name="Pickel B."/>
            <person name="Atanasova L."/>
            <person name="Karlsson M."/>
            <person name="Huettel B."/>
            <person name="Barry K.W."/>
            <person name="Haridas S."/>
            <person name="Chen C."/>
            <person name="Bauer D."/>
            <person name="Andreopoulos W."/>
            <person name="Pangilinan J."/>
            <person name="LaButti K."/>
            <person name="Riley R."/>
            <person name="Lipzen A."/>
            <person name="Clum A."/>
            <person name="Drula E."/>
            <person name="Henrissat B."/>
            <person name="Kohler A."/>
            <person name="Grigoriev I.V."/>
            <person name="Martin F.M."/>
            <person name="Hacquard S."/>
        </authorList>
    </citation>
    <scope>NUCLEOTIDE SEQUENCE</scope>
    <source>
        <strain evidence="2">MPI-CAGE-CH-0243</strain>
    </source>
</reference>
<gene>
    <name evidence="2" type="ORF">B0J11DRAFT_474504</name>
</gene>
<dbReference type="EMBL" id="JAGMWT010000032">
    <property type="protein sequence ID" value="KAH7109409.1"/>
    <property type="molecule type" value="Genomic_DNA"/>
</dbReference>
<dbReference type="GO" id="GO:0006740">
    <property type="term" value="P:NADPH regeneration"/>
    <property type="evidence" value="ECO:0007669"/>
    <property type="project" value="TreeGrafter"/>
</dbReference>
<keyword evidence="3" id="KW-1185">Reference proteome</keyword>
<evidence type="ECO:0000313" key="3">
    <source>
        <dbReference type="Proteomes" id="UP000700596"/>
    </source>
</evidence>
<dbReference type="AlphaFoldDB" id="A0A9P9CZ00"/>
<dbReference type="GO" id="GO:0000166">
    <property type="term" value="F:nucleotide binding"/>
    <property type="evidence" value="ECO:0007669"/>
    <property type="project" value="InterPro"/>
</dbReference>
<name>A0A9P9CZ00_9PLEO</name>
<proteinExistence type="predicted"/>
<dbReference type="Pfam" id="PF01408">
    <property type="entry name" value="GFO_IDH_MocA"/>
    <property type="match status" value="1"/>
</dbReference>
<dbReference type="InterPro" id="IPR000683">
    <property type="entry name" value="Gfo/Idh/MocA-like_OxRdtase_N"/>
</dbReference>
<dbReference type="PANTHER" id="PTHR42840">
    <property type="entry name" value="NAD(P)-BINDING ROSSMANN-FOLD SUPERFAMILY PROTEIN-RELATED"/>
    <property type="match status" value="1"/>
</dbReference>
<sequence>MFAMRPTEAAPSGRVVKVGILGCGMITQVVHIPTLNLMSHLFQVTYLYDVSEDAMRHSQLKVAGTSKPKIAQNVEELCTAPEVDLVLIATHHAFHASQAILALHANKHVFIEKPIAFTLQDTDLIADADKAAGGAKVFIGYMRRYAAAFEDAVKEVGSIGQIRYARVRDIIGPNSIFIGQSGTYPRTFNDYRAEDSEALHTKTHDDIEQALQAELGITVTKETDMMWQTLSMLGSHDLSAMREILGMPKGVVGFSPCATTGSPFWSAIFQYPNFAVAYESGVDQVARFDASIEIFGDTKTVKMCIDTPFIKGLPTTMVVKDSLPDGSYRESTIRRTYEDPFTLQLKEVYDWVVYGKTIKTGPTDARQDLQILGMLMKAVAN</sequence>
<dbReference type="Gene3D" id="3.40.50.720">
    <property type="entry name" value="NAD(P)-binding Rossmann-like Domain"/>
    <property type="match status" value="1"/>
</dbReference>
<evidence type="ECO:0000259" key="1">
    <source>
        <dbReference type="Pfam" id="PF01408"/>
    </source>
</evidence>
<dbReference type="Gene3D" id="3.30.360.10">
    <property type="entry name" value="Dihydrodipicolinate Reductase, domain 2"/>
    <property type="match status" value="1"/>
</dbReference>
<dbReference type="InterPro" id="IPR036291">
    <property type="entry name" value="NAD(P)-bd_dom_sf"/>
</dbReference>
<organism evidence="2 3">
    <name type="scientific">Dendryphion nanum</name>
    <dbReference type="NCBI Taxonomy" id="256645"/>
    <lineage>
        <taxon>Eukaryota</taxon>
        <taxon>Fungi</taxon>
        <taxon>Dikarya</taxon>
        <taxon>Ascomycota</taxon>
        <taxon>Pezizomycotina</taxon>
        <taxon>Dothideomycetes</taxon>
        <taxon>Pleosporomycetidae</taxon>
        <taxon>Pleosporales</taxon>
        <taxon>Torulaceae</taxon>
        <taxon>Dendryphion</taxon>
    </lineage>
</organism>
<protein>
    <recommendedName>
        <fullName evidence="1">Gfo/Idh/MocA-like oxidoreductase N-terminal domain-containing protein</fullName>
    </recommendedName>
</protein>
<evidence type="ECO:0000313" key="2">
    <source>
        <dbReference type="EMBL" id="KAH7109409.1"/>
    </source>
</evidence>
<dbReference type="OrthoDB" id="64915at2759"/>
<feature type="domain" description="Gfo/Idh/MocA-like oxidoreductase N-terminal" evidence="1">
    <location>
        <begin position="16"/>
        <end position="133"/>
    </location>
</feature>
<dbReference type="SUPFAM" id="SSF51735">
    <property type="entry name" value="NAD(P)-binding Rossmann-fold domains"/>
    <property type="match status" value="1"/>
</dbReference>
<dbReference type="Proteomes" id="UP000700596">
    <property type="component" value="Unassembled WGS sequence"/>
</dbReference>
<accession>A0A9P9CZ00</accession>
<dbReference type="GO" id="GO:0016491">
    <property type="term" value="F:oxidoreductase activity"/>
    <property type="evidence" value="ECO:0007669"/>
    <property type="project" value="TreeGrafter"/>
</dbReference>
<comment type="caution">
    <text evidence="2">The sequence shown here is derived from an EMBL/GenBank/DDBJ whole genome shotgun (WGS) entry which is preliminary data.</text>
</comment>
<dbReference type="GO" id="GO:0005737">
    <property type="term" value="C:cytoplasm"/>
    <property type="evidence" value="ECO:0007669"/>
    <property type="project" value="TreeGrafter"/>
</dbReference>
<dbReference type="PANTHER" id="PTHR42840:SF7">
    <property type="entry name" value="BINDING ROSSMANN FOLD OXIDOREDUCTASE, PUTATIVE (AFU_ORTHOLOGUE AFUA_4G10190)-RELATED"/>
    <property type="match status" value="1"/>
</dbReference>